<sequence>MQKTLRHFFLFSLLTLFLYNVSGIGTCIEHAKHKSSISQKADKSENDSVSKDEDCHCALHFQMNNLLCEETVHLVLVRGTVPEKRLFLSEEKTCYQLLDYFSSRAPPHTDFA</sequence>
<evidence type="ECO:0000313" key="2">
    <source>
        <dbReference type="Proteomes" id="UP000187261"/>
    </source>
</evidence>
<dbReference type="AlphaFoldDB" id="A0A1U7PXY1"/>
<organism evidence="1 2">
    <name type="scientific">Epilithonimonas bovis DSM 19482</name>
    <dbReference type="NCBI Taxonomy" id="1121284"/>
    <lineage>
        <taxon>Bacteria</taxon>
        <taxon>Pseudomonadati</taxon>
        <taxon>Bacteroidota</taxon>
        <taxon>Flavobacteriia</taxon>
        <taxon>Flavobacteriales</taxon>
        <taxon>Weeksellaceae</taxon>
        <taxon>Chryseobacterium group</taxon>
        <taxon>Epilithonimonas</taxon>
    </lineage>
</organism>
<dbReference type="OrthoDB" id="1264610at2"/>
<proteinExistence type="predicted"/>
<protein>
    <submittedName>
        <fullName evidence="1">Uncharacterized protein</fullName>
    </submittedName>
</protein>
<evidence type="ECO:0000313" key="1">
    <source>
        <dbReference type="EMBL" id="SIT97749.1"/>
    </source>
</evidence>
<reference evidence="2" key="1">
    <citation type="submission" date="2016-10" db="EMBL/GenBank/DDBJ databases">
        <authorList>
            <person name="Varghese N."/>
            <person name="Submissions S."/>
        </authorList>
    </citation>
    <scope>NUCLEOTIDE SEQUENCE [LARGE SCALE GENOMIC DNA]</scope>
    <source>
        <strain evidence="2">DSM 19482</strain>
    </source>
</reference>
<keyword evidence="2" id="KW-1185">Reference proteome</keyword>
<dbReference type="RefSeq" id="WP_076783886.1">
    <property type="nucleotide sequence ID" value="NZ_FTPU01000030.1"/>
</dbReference>
<dbReference type="STRING" id="1121284.SAMN05660493_02475"/>
<dbReference type="Proteomes" id="UP000187261">
    <property type="component" value="Unassembled WGS sequence"/>
</dbReference>
<name>A0A1U7PXY1_9FLAO</name>
<accession>A0A1U7PXY1</accession>
<dbReference type="EMBL" id="FTPU01000030">
    <property type="protein sequence ID" value="SIT97749.1"/>
    <property type="molecule type" value="Genomic_DNA"/>
</dbReference>
<gene>
    <name evidence="1" type="ORF">SAMN05660493_02475</name>
</gene>